<dbReference type="Pfam" id="PF11195">
    <property type="entry name" value="Tad2-like"/>
    <property type="match status" value="1"/>
</dbReference>
<dbReference type="InterPro" id="IPR021361">
    <property type="entry name" value="Tad2-like_dom"/>
</dbReference>
<dbReference type="Proteomes" id="UP001271890">
    <property type="component" value="Unassembled WGS sequence"/>
</dbReference>
<comment type="caution">
    <text evidence="2">The sequence shown here is derived from an EMBL/GenBank/DDBJ whole genome shotgun (WGS) entry which is preliminary data.</text>
</comment>
<evidence type="ECO:0000313" key="3">
    <source>
        <dbReference type="Proteomes" id="UP001271890"/>
    </source>
</evidence>
<feature type="domain" description="Thoeris anti-defense 2-like" evidence="1">
    <location>
        <begin position="2"/>
        <end position="29"/>
    </location>
</feature>
<organism evidence="2 3">
    <name type="scientific">Xenorhabdus santafensis</name>
    <dbReference type="NCBI Taxonomy" id="2582833"/>
    <lineage>
        <taxon>Bacteria</taxon>
        <taxon>Pseudomonadati</taxon>
        <taxon>Pseudomonadota</taxon>
        <taxon>Gammaproteobacteria</taxon>
        <taxon>Enterobacterales</taxon>
        <taxon>Morganellaceae</taxon>
        <taxon>Xenorhabdus</taxon>
    </lineage>
</organism>
<name>A0ABU4SBC2_9GAMM</name>
<evidence type="ECO:0000259" key="1">
    <source>
        <dbReference type="Pfam" id="PF11195"/>
    </source>
</evidence>
<dbReference type="EMBL" id="VCDN01000046">
    <property type="protein sequence ID" value="MDX7988113.1"/>
    <property type="molecule type" value="Genomic_DNA"/>
</dbReference>
<keyword evidence="3" id="KW-1185">Reference proteome</keyword>
<accession>A0ABU4SBC2</accession>
<gene>
    <name evidence="2" type="ORF">FE392_12355</name>
</gene>
<proteinExistence type="predicted"/>
<protein>
    <recommendedName>
        <fullName evidence="1">Thoeris anti-defense 2-like domain-containing protein</fullName>
    </recommendedName>
</protein>
<evidence type="ECO:0000313" key="2">
    <source>
        <dbReference type="EMBL" id="MDX7988113.1"/>
    </source>
</evidence>
<sequence length="34" mass="4307">MYIEEYDEDEWVSWFPNQKDMVACDWEIYVTDKK</sequence>
<reference evidence="3" key="1">
    <citation type="journal article" date="2024" name="Toxins">
        <title>Genome Sequence Analysis of Native Xenorhabdus Strains Isolated from Entomopathogenic Nematodes in Argentina.</title>
        <authorList>
            <person name="Palma L."/>
            <person name="Frizzo L."/>
            <person name="Kaiser S."/>
            <person name="Berry C."/>
            <person name="Caballero P."/>
            <person name="Bode H.B."/>
            <person name="Del Valle E.E."/>
        </authorList>
    </citation>
    <scope>NUCLEOTIDE SEQUENCE [LARGE SCALE GENOMIC DNA]</scope>
    <source>
        <strain evidence="3">12</strain>
    </source>
</reference>